<dbReference type="PROSITE" id="PS51935">
    <property type="entry name" value="NLPC_P60"/>
    <property type="match status" value="1"/>
</dbReference>
<dbReference type="GO" id="GO:0008234">
    <property type="term" value="F:cysteine-type peptidase activity"/>
    <property type="evidence" value="ECO:0007669"/>
    <property type="project" value="UniProtKB-KW"/>
</dbReference>
<feature type="domain" description="NlpC/P60" evidence="6">
    <location>
        <begin position="233"/>
        <end position="347"/>
    </location>
</feature>
<gene>
    <name evidence="7" type="ORF">HT102_14655</name>
</gene>
<keyword evidence="5" id="KW-0175">Coiled coil</keyword>
<dbReference type="PANTHER" id="PTHR47359">
    <property type="entry name" value="PEPTIDOGLYCAN DL-ENDOPEPTIDASE CWLO"/>
    <property type="match status" value="1"/>
</dbReference>
<evidence type="ECO:0000256" key="5">
    <source>
        <dbReference type="SAM" id="Coils"/>
    </source>
</evidence>
<name>A0A927PNF4_9ACTN</name>
<evidence type="ECO:0000259" key="6">
    <source>
        <dbReference type="PROSITE" id="PS51935"/>
    </source>
</evidence>
<dbReference type="RefSeq" id="WP_192040189.1">
    <property type="nucleotide sequence ID" value="NZ_JACYWE010000010.1"/>
</dbReference>
<sequence length="347" mass="37066">MIAGSRRALITMVLAALVLAGPIGLPSMTPASADPVITDSTDALNRLSELSRAATKANDEVLAAEEELARLQEELAAAEARQEGNLRTEAEASSRIEVLQVLVDAHARANYRGTRVDPIYALLTSDSPQGVITRMSALDVITRDTGERVKDFQSARESFKRAAANAATTAEQLRELTVAAAAHRDEVERHRASLEQQIAEIKALYESLSAEERAEWAGSIMPQGFDTGAVRGSGTGAAIVQAALTRLGRPYVWGATGPEEFDCSGLVMWAHHQAGRSVPRTSQQQAVGGMPVSPSEAQPGDVITYYSDASHVGLYIGDGQIVHASTFGVPVKVDTVNNAPIHSIRRY</sequence>
<evidence type="ECO:0000313" key="8">
    <source>
        <dbReference type="Proteomes" id="UP000642993"/>
    </source>
</evidence>
<proteinExistence type="inferred from homology"/>
<organism evidence="7 8">
    <name type="scientific">Lolliginicoccus lacisalsi</name>
    <dbReference type="NCBI Taxonomy" id="2742202"/>
    <lineage>
        <taxon>Bacteria</taxon>
        <taxon>Bacillati</taxon>
        <taxon>Actinomycetota</taxon>
        <taxon>Actinomycetes</taxon>
        <taxon>Mycobacteriales</taxon>
        <taxon>Hoyosellaceae</taxon>
        <taxon>Lolliginicoccus</taxon>
    </lineage>
</organism>
<dbReference type="SUPFAM" id="SSF54001">
    <property type="entry name" value="Cysteine proteinases"/>
    <property type="match status" value="1"/>
</dbReference>
<dbReference type="Proteomes" id="UP000642993">
    <property type="component" value="Unassembled WGS sequence"/>
</dbReference>
<dbReference type="GO" id="GO:0006508">
    <property type="term" value="P:proteolysis"/>
    <property type="evidence" value="ECO:0007669"/>
    <property type="project" value="UniProtKB-KW"/>
</dbReference>
<protein>
    <submittedName>
        <fullName evidence="7">C40 family peptidase</fullName>
    </submittedName>
</protein>
<evidence type="ECO:0000313" key="7">
    <source>
        <dbReference type="EMBL" id="MBD8507726.1"/>
    </source>
</evidence>
<comment type="caution">
    <text evidence="7">The sequence shown here is derived from an EMBL/GenBank/DDBJ whole genome shotgun (WGS) entry which is preliminary data.</text>
</comment>
<dbReference type="PANTHER" id="PTHR47359:SF3">
    <property type="entry name" value="NLP_P60 DOMAIN-CONTAINING PROTEIN-RELATED"/>
    <property type="match status" value="1"/>
</dbReference>
<dbReference type="Gene3D" id="6.10.250.3150">
    <property type="match status" value="1"/>
</dbReference>
<reference evidence="7" key="1">
    <citation type="submission" date="2020-09" db="EMBL/GenBank/DDBJ databases">
        <title>Hoyosella lacisalsi sp. nov., a halotolerant actinobacterium isolated from soil of Lake Gudzhirganskoe.</title>
        <authorList>
            <person name="Yang Q."/>
            <person name="Guo P.Y."/>
            <person name="Liu S.W."/>
            <person name="Li F.N."/>
            <person name="Sun C.H."/>
        </authorList>
    </citation>
    <scope>NUCLEOTIDE SEQUENCE</scope>
    <source>
        <strain evidence="7">G463</strain>
    </source>
</reference>
<evidence type="ECO:0000256" key="4">
    <source>
        <dbReference type="ARBA" id="ARBA00022807"/>
    </source>
</evidence>
<keyword evidence="8" id="KW-1185">Reference proteome</keyword>
<dbReference type="Pfam" id="PF00877">
    <property type="entry name" value="NLPC_P60"/>
    <property type="match status" value="1"/>
</dbReference>
<keyword evidence="2" id="KW-0645">Protease</keyword>
<dbReference type="InterPro" id="IPR038765">
    <property type="entry name" value="Papain-like_cys_pep_sf"/>
</dbReference>
<dbReference type="InterPro" id="IPR051794">
    <property type="entry name" value="PG_Endopeptidase_C40"/>
</dbReference>
<dbReference type="EMBL" id="JACYWE010000010">
    <property type="protein sequence ID" value="MBD8507726.1"/>
    <property type="molecule type" value="Genomic_DNA"/>
</dbReference>
<keyword evidence="4" id="KW-0788">Thiol protease</keyword>
<evidence type="ECO:0000256" key="3">
    <source>
        <dbReference type="ARBA" id="ARBA00022801"/>
    </source>
</evidence>
<evidence type="ECO:0000256" key="1">
    <source>
        <dbReference type="ARBA" id="ARBA00007074"/>
    </source>
</evidence>
<keyword evidence="3" id="KW-0378">Hydrolase</keyword>
<evidence type="ECO:0000256" key="2">
    <source>
        <dbReference type="ARBA" id="ARBA00022670"/>
    </source>
</evidence>
<comment type="similarity">
    <text evidence="1">Belongs to the peptidase C40 family.</text>
</comment>
<dbReference type="AlphaFoldDB" id="A0A927PNF4"/>
<accession>A0A927PNF4</accession>
<feature type="coiled-coil region" evidence="5">
    <location>
        <begin position="47"/>
        <end position="88"/>
    </location>
</feature>
<feature type="coiled-coil region" evidence="5">
    <location>
        <begin position="180"/>
        <end position="214"/>
    </location>
</feature>
<dbReference type="InterPro" id="IPR000064">
    <property type="entry name" value="NLP_P60_dom"/>
</dbReference>
<dbReference type="Gene3D" id="3.90.1720.10">
    <property type="entry name" value="endopeptidase domain like (from Nostoc punctiforme)"/>
    <property type="match status" value="1"/>
</dbReference>